<dbReference type="PANTHER" id="PTHR10884">
    <property type="entry name" value="NADH DEHYDROGENASE UBIQUINONE IRON-SULFUR PROTEIN 3"/>
    <property type="match status" value="1"/>
</dbReference>
<dbReference type="NCBIfam" id="TIGR01961">
    <property type="entry name" value="NuoC_fam"/>
    <property type="match status" value="1"/>
</dbReference>
<evidence type="ECO:0000256" key="2">
    <source>
        <dbReference type="ARBA" id="ARBA00022448"/>
    </source>
</evidence>
<evidence type="ECO:0000313" key="6">
    <source>
        <dbReference type="EMBL" id="MBN2908044.1"/>
    </source>
</evidence>
<keyword evidence="3" id="KW-0472">Membrane</keyword>
<dbReference type="EMBL" id="JAFHAP010000001">
    <property type="protein sequence ID" value="MBN2908044.1"/>
    <property type="molecule type" value="Genomic_DNA"/>
</dbReference>
<dbReference type="Proteomes" id="UP001177120">
    <property type="component" value="Unassembled WGS sequence"/>
</dbReference>
<comment type="catalytic activity">
    <reaction evidence="3">
        <text>a quinone + NADH + 5 H(+)(in) = a quinol + NAD(+) + 4 H(+)(out)</text>
        <dbReference type="Rhea" id="RHEA:57888"/>
        <dbReference type="ChEBI" id="CHEBI:15378"/>
        <dbReference type="ChEBI" id="CHEBI:24646"/>
        <dbReference type="ChEBI" id="CHEBI:57540"/>
        <dbReference type="ChEBI" id="CHEBI:57945"/>
        <dbReference type="ChEBI" id="CHEBI:132124"/>
    </reaction>
</comment>
<dbReference type="SUPFAM" id="SSF143243">
    <property type="entry name" value="Nqo5-like"/>
    <property type="match status" value="1"/>
</dbReference>
<evidence type="ECO:0000256" key="1">
    <source>
        <dbReference type="ARBA" id="ARBA00007569"/>
    </source>
</evidence>
<evidence type="ECO:0000259" key="5">
    <source>
        <dbReference type="Pfam" id="PF00329"/>
    </source>
</evidence>
<dbReference type="InterPro" id="IPR001268">
    <property type="entry name" value="NADH_UbQ_OxRdtase_30kDa_su"/>
</dbReference>
<keyword evidence="3" id="KW-1003">Cell membrane</keyword>
<dbReference type="HAMAP" id="MF_01357">
    <property type="entry name" value="NDH1_NuoC"/>
    <property type="match status" value="1"/>
</dbReference>
<dbReference type="Pfam" id="PF00329">
    <property type="entry name" value="Complex1_30kDa"/>
    <property type="match status" value="1"/>
</dbReference>
<evidence type="ECO:0000256" key="4">
    <source>
        <dbReference type="SAM" id="MobiDB-lite"/>
    </source>
</evidence>
<feature type="compositionally biased region" description="Basic and acidic residues" evidence="4">
    <location>
        <begin position="90"/>
        <end position="99"/>
    </location>
</feature>
<dbReference type="InterPro" id="IPR010218">
    <property type="entry name" value="NADH_DH_suC"/>
</dbReference>
<feature type="region of interest" description="Disordered" evidence="4">
    <location>
        <begin position="1"/>
        <end position="104"/>
    </location>
</feature>
<dbReference type="PANTHER" id="PTHR10884:SF14">
    <property type="entry name" value="NADH DEHYDROGENASE [UBIQUINONE] IRON-SULFUR PROTEIN 3, MITOCHONDRIAL"/>
    <property type="match status" value="1"/>
</dbReference>
<organism evidence="6 7">
    <name type="scientific">Polycladomyces zharkentensis</name>
    <dbReference type="NCBI Taxonomy" id="2807616"/>
    <lineage>
        <taxon>Bacteria</taxon>
        <taxon>Bacillati</taxon>
        <taxon>Bacillota</taxon>
        <taxon>Bacilli</taxon>
        <taxon>Bacillales</taxon>
        <taxon>Thermoactinomycetaceae</taxon>
        <taxon>Polycladomyces</taxon>
    </lineage>
</organism>
<proteinExistence type="inferred from homology"/>
<keyword evidence="3" id="KW-1278">Translocase</keyword>
<comment type="caution">
    <text evidence="6">The sequence shown here is derived from an EMBL/GenBank/DDBJ whole genome shotgun (WGS) entry which is preliminary data.</text>
</comment>
<dbReference type="InterPro" id="IPR037232">
    <property type="entry name" value="NADH_quin_OxRdtase_su_C/D-like"/>
</dbReference>
<comment type="similarity">
    <text evidence="1 3">Belongs to the complex I 30 kDa subunit family.</text>
</comment>
<reference evidence="6" key="1">
    <citation type="journal article" date="2024" name="Int. J. Syst. Evol. Microbiol.">
        <title>Polycladomyces zharkentensis sp. nov., a novel thermophilic cellulose- and starch-degrading member of the Bacillota from a geothermal aquifer in Kazakhstan.</title>
        <authorList>
            <person name="Mashzhan A."/>
            <person name="Kistaubayeva A."/>
            <person name="Javier-Lopez R."/>
            <person name="Bissenova U."/>
            <person name="Bissenbay A."/>
            <person name="Birkeland N.K."/>
        </authorList>
    </citation>
    <scope>NUCLEOTIDE SEQUENCE</scope>
    <source>
        <strain evidence="6">ZKZ2T</strain>
    </source>
</reference>
<evidence type="ECO:0000256" key="3">
    <source>
        <dbReference type="HAMAP-Rule" id="MF_01357"/>
    </source>
</evidence>
<keyword evidence="3" id="KW-0520">NAD</keyword>
<feature type="domain" description="NADH:ubiquinone oxidoreductase 30kDa subunit" evidence="5">
    <location>
        <begin position="139"/>
        <end position="254"/>
    </location>
</feature>
<name>A0ABS2WEY2_9BACL</name>
<keyword evidence="3" id="KW-0874">Quinone</keyword>
<comment type="function">
    <text evidence="3">NDH-1 shuttles electrons from NADH, via FMN and iron-sulfur (Fe-S) centers, to quinones in the respiratory chain. The immediate electron acceptor for the enzyme in this species is believed to be a menaquinone. Couples the redox reaction to proton translocation (for every two electrons transferred, four hydrogen ions are translocated across the cytoplasmic membrane), and thus conserves the redox energy in a proton gradient.</text>
</comment>
<evidence type="ECO:0000313" key="7">
    <source>
        <dbReference type="Proteomes" id="UP001177120"/>
    </source>
</evidence>
<feature type="compositionally biased region" description="Low complexity" evidence="4">
    <location>
        <begin position="65"/>
        <end position="79"/>
    </location>
</feature>
<dbReference type="EC" id="7.1.1.-" evidence="3"/>
<keyword evidence="7" id="KW-1185">Reference proteome</keyword>
<protein>
    <recommendedName>
        <fullName evidence="3">NADH-quinone oxidoreductase subunit C</fullName>
        <ecNumber evidence="3">7.1.1.-</ecNumber>
    </recommendedName>
    <alternativeName>
        <fullName evidence="3">NADH dehydrogenase I subunit C</fullName>
    </alternativeName>
    <alternativeName>
        <fullName evidence="3">NDH-1 subunit C</fullName>
    </alternativeName>
</protein>
<keyword evidence="2 3" id="KW-0813">Transport</keyword>
<feature type="compositionally biased region" description="Basic and acidic residues" evidence="4">
    <location>
        <begin position="19"/>
        <end position="49"/>
    </location>
</feature>
<dbReference type="Gene3D" id="3.30.460.80">
    <property type="entry name" value="NADH:ubiquinone oxidoreductase, 30kDa subunit"/>
    <property type="match status" value="1"/>
</dbReference>
<comment type="subcellular location">
    <subcellularLocation>
        <location evidence="3">Cell membrane</location>
        <topology evidence="3">Peripheral membrane protein</topology>
        <orientation evidence="3">Cytoplasmic side</orientation>
    </subcellularLocation>
</comment>
<gene>
    <name evidence="3" type="primary">nuoC</name>
    <name evidence="6" type="ORF">JQC72_00715</name>
</gene>
<sequence>MMDKEERGKNHPASASDSDDQKGGEVDRESPKTHRTESNEKTVKNDQVKDTTANAADADAKRKAAAAARAKAAAAARAKPVGAGRNPAARKAEEKKKPLETSPKQPVLDAFVDTIRKQAGDDAVEEAMINRPNHHLPTIVVAKEKWLEVARLLKEDDSLAFDYLQNLSGVDYETHMEVVYHLYSFRHRHSLCVRVKTDRDEARVDSVTSVWIGADWNEREVYDLLGIRFDGHPNLKRIFLPEHWEGHPLRKDYEPLDPEI</sequence>
<comment type="subunit">
    <text evidence="3">NDH-1 is composed of 14 different subunits. Subunits NuoB, C, D, E, F, and G constitute the peripheral sector of the complex.</text>
</comment>
<accession>A0ABS2WEY2</accession>